<feature type="region of interest" description="Disordered" evidence="1">
    <location>
        <begin position="305"/>
        <end position="359"/>
    </location>
</feature>
<dbReference type="EMBL" id="CP127173">
    <property type="protein sequence ID" value="WIV60660.1"/>
    <property type="molecule type" value="Genomic_DNA"/>
</dbReference>
<evidence type="ECO:0000313" key="4">
    <source>
        <dbReference type="Proteomes" id="UP001227101"/>
    </source>
</evidence>
<protein>
    <submittedName>
        <fullName evidence="3">Bifunctional DNA primase/polymerase</fullName>
    </submittedName>
</protein>
<dbReference type="Gene3D" id="3.30.720.160">
    <property type="entry name" value="Bifunctional DNA primase/polymerase, N-terminal"/>
    <property type="match status" value="1"/>
</dbReference>
<organism evidence="3 4">
    <name type="scientific">Amycolatopsis nalaikhensis</name>
    <dbReference type="NCBI Taxonomy" id="715472"/>
    <lineage>
        <taxon>Bacteria</taxon>
        <taxon>Bacillati</taxon>
        <taxon>Actinomycetota</taxon>
        <taxon>Actinomycetes</taxon>
        <taxon>Pseudonocardiales</taxon>
        <taxon>Pseudonocardiaceae</taxon>
        <taxon>Amycolatopsis</taxon>
    </lineage>
</organism>
<gene>
    <name evidence="3" type="ORF">QP939_19640</name>
</gene>
<reference evidence="3 4" key="1">
    <citation type="submission" date="2023-06" db="EMBL/GenBank/DDBJ databases">
        <authorList>
            <person name="Oyuntsetseg B."/>
            <person name="Kim S.B."/>
        </authorList>
    </citation>
    <scope>NUCLEOTIDE SEQUENCE [LARGE SCALE GENOMIC DNA]</scope>
    <source>
        <strain evidence="3 4">2-2</strain>
    </source>
</reference>
<dbReference type="InterPro" id="IPR015330">
    <property type="entry name" value="DNA_primase/pol_bifunc_N"/>
</dbReference>
<name>A0ABY8XY52_9PSEU</name>
<evidence type="ECO:0000259" key="2">
    <source>
        <dbReference type="SMART" id="SM00943"/>
    </source>
</evidence>
<evidence type="ECO:0000256" key="1">
    <source>
        <dbReference type="SAM" id="MobiDB-lite"/>
    </source>
</evidence>
<feature type="compositionally biased region" description="Basic and acidic residues" evidence="1">
    <location>
        <begin position="305"/>
        <end position="321"/>
    </location>
</feature>
<dbReference type="SUPFAM" id="SSF56747">
    <property type="entry name" value="Prim-pol domain"/>
    <property type="match status" value="1"/>
</dbReference>
<dbReference type="CDD" id="cd04859">
    <property type="entry name" value="Prim_Pol"/>
    <property type="match status" value="1"/>
</dbReference>
<feature type="compositionally biased region" description="Low complexity" evidence="1">
    <location>
        <begin position="336"/>
        <end position="346"/>
    </location>
</feature>
<feature type="domain" description="DNA primase/polymerase bifunctional N-terminal" evidence="2">
    <location>
        <begin position="24"/>
        <end position="201"/>
    </location>
</feature>
<dbReference type="SMART" id="SM00943">
    <property type="entry name" value="Prim-Pol"/>
    <property type="match status" value="1"/>
</dbReference>
<accession>A0ABY8XY52</accession>
<keyword evidence="4" id="KW-1185">Reference proteome</keyword>
<dbReference type="RefSeq" id="WP_285458252.1">
    <property type="nucleotide sequence ID" value="NZ_CP127173.1"/>
</dbReference>
<sequence length="359" mass="38504">MTTIVTSAATAPPRPFTGELLRAAMEAAERGWPVFPLVPCGKKPAIERWQQRATCDPGRIRRWWTRYPRCNVGISCGPAGLLVLDLDAAHGRVPEPWARHGVTHGRDVLRLLAQLAGEPDPVDTFTVGTPRGGEHRYFHRPPRSRLRSTVGARGHGLGWHVDTRGPGALVTAPGSLATVHGVPVPYTVTGDLPVAILPAWLVTALTPLPPPPPEAVPPLRLPATSRRVTAYVQAAVDAECRNVAAATEGHRHITVFAAAAALGELLGNGWISAAEITQRLTDAARRHLGVADFDRAELSRTIRDGIATGREHPRILTDRPAPRPGRARAQKRLRTETTTPSCTSETGHPTGPATAPLSI</sequence>
<dbReference type="Proteomes" id="UP001227101">
    <property type="component" value="Chromosome"/>
</dbReference>
<proteinExistence type="predicted"/>
<dbReference type="Pfam" id="PF09250">
    <property type="entry name" value="Prim-Pol"/>
    <property type="match status" value="1"/>
</dbReference>
<evidence type="ECO:0000313" key="3">
    <source>
        <dbReference type="EMBL" id="WIV60660.1"/>
    </source>
</evidence>